<feature type="domain" description="EF-hand" evidence="3">
    <location>
        <begin position="91"/>
        <end position="117"/>
    </location>
</feature>
<keyword evidence="2" id="KW-0732">Signal</keyword>
<evidence type="ECO:0000313" key="4">
    <source>
        <dbReference type="EMBL" id="MFC2255068.1"/>
    </source>
</evidence>
<feature type="chain" id="PRO_5045730309" description="EF-hand domain-containing protein" evidence="2">
    <location>
        <begin position="28"/>
        <end position="130"/>
    </location>
</feature>
<comment type="caution">
    <text evidence="4">The sequence shown here is derived from an EMBL/GenBank/DDBJ whole genome shotgun (WGS) entry which is preliminary data.</text>
</comment>
<dbReference type="EMBL" id="JBHGPK010000068">
    <property type="protein sequence ID" value="MFC2255068.1"/>
    <property type="molecule type" value="Genomic_DNA"/>
</dbReference>
<feature type="signal peptide" evidence="2">
    <location>
        <begin position="1"/>
        <end position="27"/>
    </location>
</feature>
<name>A0ABV6ZSB7_9HYPH</name>
<dbReference type="SUPFAM" id="SSF47473">
    <property type="entry name" value="EF-hand"/>
    <property type="match status" value="1"/>
</dbReference>
<gene>
    <name evidence="4" type="ORF">ACETRX_36300</name>
</gene>
<dbReference type="InterPro" id="IPR018247">
    <property type="entry name" value="EF_Hand_1_Ca_BS"/>
</dbReference>
<dbReference type="InterPro" id="IPR011992">
    <property type="entry name" value="EF-hand-dom_pair"/>
</dbReference>
<feature type="region of interest" description="Disordered" evidence="1">
    <location>
        <begin position="32"/>
        <end position="56"/>
    </location>
</feature>
<accession>A0ABV6ZSB7</accession>
<evidence type="ECO:0000256" key="1">
    <source>
        <dbReference type="SAM" id="MobiDB-lite"/>
    </source>
</evidence>
<organism evidence="4 5">
    <name type="scientific">Labrys neptuniae</name>
    <dbReference type="NCBI Taxonomy" id="376174"/>
    <lineage>
        <taxon>Bacteria</taxon>
        <taxon>Pseudomonadati</taxon>
        <taxon>Pseudomonadota</taxon>
        <taxon>Alphaproteobacteria</taxon>
        <taxon>Hyphomicrobiales</taxon>
        <taxon>Xanthobacteraceae</taxon>
        <taxon>Labrys</taxon>
    </lineage>
</organism>
<dbReference type="InterPro" id="IPR002048">
    <property type="entry name" value="EF_hand_dom"/>
</dbReference>
<evidence type="ECO:0000313" key="5">
    <source>
        <dbReference type="Proteomes" id="UP001595190"/>
    </source>
</evidence>
<dbReference type="PROSITE" id="PS00018">
    <property type="entry name" value="EF_HAND_1"/>
    <property type="match status" value="1"/>
</dbReference>
<dbReference type="Proteomes" id="UP001595190">
    <property type="component" value="Unassembled WGS sequence"/>
</dbReference>
<evidence type="ECO:0000256" key="2">
    <source>
        <dbReference type="SAM" id="SignalP"/>
    </source>
</evidence>
<reference evidence="4 5" key="1">
    <citation type="submission" date="2024-09" db="EMBL/GenBank/DDBJ databases">
        <title>Description of Labrys sedimenti sp. nov., isolated from a diclofenac-degrading enrichment culture, and genome-based reclassification of Labrys portucalensis as a later heterotypic synonym of Labrys neptuniae.</title>
        <authorList>
            <person name="Tancsics A."/>
            <person name="Csepanyi A."/>
        </authorList>
    </citation>
    <scope>NUCLEOTIDE SEQUENCE [LARGE SCALE GENOMIC DNA]</scope>
    <source>
        <strain evidence="4 5">LMG 23412</strain>
    </source>
</reference>
<evidence type="ECO:0000259" key="3">
    <source>
        <dbReference type="PROSITE" id="PS50222"/>
    </source>
</evidence>
<dbReference type="RefSeq" id="WP_394315643.1">
    <property type="nucleotide sequence ID" value="NZ_JBHGPK010000068.1"/>
</dbReference>
<sequence>MKKHLRLFGVALGAAVALGVYSGPVLAYDDMPRPPAGALKGAPEPPPTETAAQQQVEEQLRRRFSAASGNGNILTLEQAKAAGWGFVSDNFAKIDRDKDGYVTFEDISSFATARTPQRLMKLQRAQQKQQ</sequence>
<protein>
    <recommendedName>
        <fullName evidence="3">EF-hand domain-containing protein</fullName>
    </recommendedName>
</protein>
<dbReference type="PROSITE" id="PS50222">
    <property type="entry name" value="EF_HAND_2"/>
    <property type="match status" value="1"/>
</dbReference>
<proteinExistence type="predicted"/>